<evidence type="ECO:0000313" key="2">
    <source>
        <dbReference type="EMBL" id="KAB1855698.1"/>
    </source>
</evidence>
<dbReference type="EMBL" id="VXLD01000004">
    <property type="protein sequence ID" value="KAB1855698.1"/>
    <property type="molecule type" value="Genomic_DNA"/>
</dbReference>
<dbReference type="InterPro" id="IPR025238">
    <property type="entry name" value="DUF4184"/>
</dbReference>
<proteinExistence type="predicted"/>
<feature type="transmembrane region" description="Helical" evidence="1">
    <location>
        <begin position="229"/>
        <end position="247"/>
    </location>
</feature>
<protein>
    <submittedName>
        <fullName evidence="2">DUF4184 family protein</fullName>
    </submittedName>
</protein>
<gene>
    <name evidence="2" type="ORF">F4W09_07780</name>
</gene>
<dbReference type="AlphaFoldDB" id="A0A5N4WH56"/>
<organism evidence="2 3">
    <name type="scientific">Acinetobacter tandoii</name>
    <dbReference type="NCBI Taxonomy" id="202954"/>
    <lineage>
        <taxon>Bacteria</taxon>
        <taxon>Pseudomonadati</taxon>
        <taxon>Pseudomonadota</taxon>
        <taxon>Gammaproteobacteria</taxon>
        <taxon>Moraxellales</taxon>
        <taxon>Moraxellaceae</taxon>
        <taxon>Acinetobacter</taxon>
    </lineage>
</organism>
<dbReference type="Proteomes" id="UP000325788">
    <property type="component" value="Unassembled WGS sequence"/>
</dbReference>
<keyword evidence="1" id="KW-0472">Membrane</keyword>
<dbReference type="Pfam" id="PF13803">
    <property type="entry name" value="DUF4184"/>
    <property type="match status" value="1"/>
</dbReference>
<feature type="transmembrane region" description="Helical" evidence="1">
    <location>
        <begin position="149"/>
        <end position="170"/>
    </location>
</feature>
<comment type="caution">
    <text evidence="2">The sequence shown here is derived from an EMBL/GenBank/DDBJ whole genome shotgun (WGS) entry which is preliminary data.</text>
</comment>
<evidence type="ECO:0000256" key="1">
    <source>
        <dbReference type="SAM" id="Phobius"/>
    </source>
</evidence>
<keyword evidence="1" id="KW-0812">Transmembrane</keyword>
<feature type="transmembrane region" description="Helical" evidence="1">
    <location>
        <begin position="53"/>
        <end position="73"/>
    </location>
</feature>
<feature type="transmembrane region" description="Helical" evidence="1">
    <location>
        <begin position="94"/>
        <end position="116"/>
    </location>
</feature>
<name>A0A5N4WH56_9GAMM</name>
<dbReference type="RefSeq" id="WP_151504499.1">
    <property type="nucleotide sequence ID" value="NZ_VXLD01000004.1"/>
</dbReference>
<accession>A0A5N4WH56</accession>
<feature type="transmembrane region" description="Helical" evidence="1">
    <location>
        <begin position="190"/>
        <end position="209"/>
    </location>
</feature>
<keyword evidence="1" id="KW-1133">Transmembrane helix</keyword>
<sequence length="254" mass="29194">MPFTLSHAVLAPPLAKLSKGYLPTAALAIGCMTPDLIRLFTQQDGGKTHLWNALIYPNLAIGLIFCLLWYFIYRPVLYRFLGLQDPLQLTQLKTRMGFVIGVVISILVGVSTHLIWDGLTHVDFRTFAFRDFLSQSISLFGQRFPVHRVLQIGTSIVALPILVWMCIHYFQQFRQPSPVSSKIKRYAWSLLGLTLLSGIYSVWDYARYFSYDIWVANLYYFTARSINEFSQAALVIFSTGCLIFMFLDQKQYFE</sequence>
<evidence type="ECO:0000313" key="3">
    <source>
        <dbReference type="Proteomes" id="UP000325788"/>
    </source>
</evidence>
<reference evidence="2 3" key="1">
    <citation type="submission" date="2019-09" db="EMBL/GenBank/DDBJ databases">
        <title>Draft genome sequence of Acinetobacter tandoii W4-4-4 isolated from environmental water sample.</title>
        <authorList>
            <person name="Wee S.K."/>
            <person name="Yan B."/>
            <person name="Mustaffa S.B."/>
            <person name="Yap E.P.H."/>
        </authorList>
    </citation>
    <scope>NUCLEOTIDE SEQUENCE [LARGE SCALE GENOMIC DNA]</scope>
    <source>
        <strain evidence="2 3">W4-4-4</strain>
    </source>
</reference>